<dbReference type="Proteomes" id="UP000250043">
    <property type="component" value="Unassembled WGS sequence"/>
</dbReference>
<dbReference type="AlphaFoldDB" id="A0A8E2DRG7"/>
<reference evidence="1 2" key="1">
    <citation type="submission" date="2016-07" db="EMBL/GenBank/DDBJ databases">
        <title>Draft genome of the white-rot fungus Obba rivulosa 3A-2.</title>
        <authorList>
            <consortium name="DOE Joint Genome Institute"/>
            <person name="Miettinen O."/>
            <person name="Riley R."/>
            <person name="Acob R."/>
            <person name="Barry K."/>
            <person name="Cullen D."/>
            <person name="De Vries R."/>
            <person name="Hainaut M."/>
            <person name="Hatakka A."/>
            <person name="Henrissat B."/>
            <person name="Hilden K."/>
            <person name="Kuo R."/>
            <person name="Labutti K."/>
            <person name="Lipzen A."/>
            <person name="Makela M.R."/>
            <person name="Sandor L."/>
            <person name="Spatafora J.W."/>
            <person name="Grigoriev I.V."/>
            <person name="Hibbett D.S."/>
        </authorList>
    </citation>
    <scope>NUCLEOTIDE SEQUENCE [LARGE SCALE GENOMIC DNA]</scope>
    <source>
        <strain evidence="1 2">3A-2</strain>
    </source>
</reference>
<protein>
    <submittedName>
        <fullName evidence="1">Uncharacterized protein</fullName>
    </submittedName>
</protein>
<gene>
    <name evidence="1" type="ORF">OBBRIDRAFT_121303</name>
</gene>
<name>A0A8E2DRG7_9APHY</name>
<proteinExistence type="predicted"/>
<accession>A0A8E2DRG7</accession>
<evidence type="ECO:0000313" key="2">
    <source>
        <dbReference type="Proteomes" id="UP000250043"/>
    </source>
</evidence>
<organism evidence="1 2">
    <name type="scientific">Obba rivulosa</name>
    <dbReference type="NCBI Taxonomy" id="1052685"/>
    <lineage>
        <taxon>Eukaryota</taxon>
        <taxon>Fungi</taxon>
        <taxon>Dikarya</taxon>
        <taxon>Basidiomycota</taxon>
        <taxon>Agaricomycotina</taxon>
        <taxon>Agaricomycetes</taxon>
        <taxon>Polyporales</taxon>
        <taxon>Gelatoporiaceae</taxon>
        <taxon>Obba</taxon>
    </lineage>
</organism>
<dbReference type="OrthoDB" id="3166422at2759"/>
<keyword evidence="2" id="KW-1185">Reference proteome</keyword>
<evidence type="ECO:0000313" key="1">
    <source>
        <dbReference type="EMBL" id="OCH94464.1"/>
    </source>
</evidence>
<dbReference type="EMBL" id="KV722343">
    <property type="protein sequence ID" value="OCH94464.1"/>
    <property type="molecule type" value="Genomic_DNA"/>
</dbReference>
<sequence length="302" mass="34705">MAQETYLSCSSPDAASKAMFLLFQDVDFLDSNDNVLSPLPTIWEDTITFETSCVSKTNLPTGWARYSHFRGHAYFVHHALRLITSDNVEDPELLQTVLRIRKMFLKECEEAGLLQKMPDDWQLVIDCSEVLPWFVSHKERRIICVDPSRDTDIRRERDRMAYWFELSEFPMHLTETPYGADEDFMTALQDGFGSDIPTDETDCKATSIDAEAEHILQIYARFKDAAVKDSGALPALIYFMARMIIEIEIGRLEYSGVQHSDSPRSAQFWKDRFGEDGDDEDFILTALEDLHFPIDEDADTID</sequence>